<comment type="caution">
    <text evidence="1">The sequence shown here is derived from an EMBL/GenBank/DDBJ whole genome shotgun (WGS) entry which is preliminary data.</text>
</comment>
<proteinExistence type="predicted"/>
<gene>
    <name evidence="1" type="ORF">H0235_006512</name>
</gene>
<accession>A0A834P6R2</accession>
<name>A0A834P6R2_VESPE</name>
<evidence type="ECO:0000313" key="2">
    <source>
        <dbReference type="Proteomes" id="UP000600918"/>
    </source>
</evidence>
<dbReference type="EMBL" id="JACSDY010000004">
    <property type="protein sequence ID" value="KAF7430114.1"/>
    <property type="molecule type" value="Genomic_DNA"/>
</dbReference>
<keyword evidence="2" id="KW-1185">Reference proteome</keyword>
<organism evidence="1 2">
    <name type="scientific">Vespula pensylvanica</name>
    <name type="common">Western yellow jacket</name>
    <name type="synonym">Wasp</name>
    <dbReference type="NCBI Taxonomy" id="30213"/>
    <lineage>
        <taxon>Eukaryota</taxon>
        <taxon>Metazoa</taxon>
        <taxon>Ecdysozoa</taxon>
        <taxon>Arthropoda</taxon>
        <taxon>Hexapoda</taxon>
        <taxon>Insecta</taxon>
        <taxon>Pterygota</taxon>
        <taxon>Neoptera</taxon>
        <taxon>Endopterygota</taxon>
        <taxon>Hymenoptera</taxon>
        <taxon>Apocrita</taxon>
        <taxon>Aculeata</taxon>
        <taxon>Vespoidea</taxon>
        <taxon>Vespidae</taxon>
        <taxon>Vespinae</taxon>
        <taxon>Vespula</taxon>
    </lineage>
</organism>
<dbReference type="Proteomes" id="UP000600918">
    <property type="component" value="Unassembled WGS sequence"/>
</dbReference>
<sequence length="157" mass="17843">MPTEKERSLQVSETKVDATKISTTEDLLLDFWPRSSEVSRLNANDFTRLLWCVQDDDGLEPCRIVDGAISFLQSGKSICRERRREWVGGIGRRGIFQSGARPSEIADSVFARALCEAERLRERDKRALWDSINVDNATEKKRVVLREGEGNEKGDLD</sequence>
<protein>
    <submittedName>
        <fullName evidence="1">Uncharacterized protein</fullName>
    </submittedName>
</protein>
<evidence type="ECO:0000313" key="1">
    <source>
        <dbReference type="EMBL" id="KAF7430114.1"/>
    </source>
</evidence>
<dbReference type="AlphaFoldDB" id="A0A834P6R2"/>
<reference evidence="1" key="1">
    <citation type="journal article" date="2020" name="G3 (Bethesda)">
        <title>High-Quality Assemblies for Three Invasive Social Wasps from the &lt;i&gt;Vespula&lt;/i&gt; Genus.</title>
        <authorList>
            <person name="Harrop T.W.R."/>
            <person name="Guhlin J."/>
            <person name="McLaughlin G.M."/>
            <person name="Permina E."/>
            <person name="Stockwell P."/>
            <person name="Gilligan J."/>
            <person name="Le Lec M.F."/>
            <person name="Gruber M.A.M."/>
            <person name="Quinn O."/>
            <person name="Lovegrove M."/>
            <person name="Duncan E.J."/>
            <person name="Remnant E.J."/>
            <person name="Van Eeckhoven J."/>
            <person name="Graham B."/>
            <person name="Knapp R.A."/>
            <person name="Langford K.W."/>
            <person name="Kronenberg Z."/>
            <person name="Press M.O."/>
            <person name="Eacker S.M."/>
            <person name="Wilson-Rankin E.E."/>
            <person name="Purcell J."/>
            <person name="Lester P.J."/>
            <person name="Dearden P.K."/>
        </authorList>
    </citation>
    <scope>NUCLEOTIDE SEQUENCE</scope>
    <source>
        <strain evidence="1">Volc-1</strain>
    </source>
</reference>